<dbReference type="RefSeq" id="WP_184102762.1">
    <property type="nucleotide sequence ID" value="NZ_JACHHN010000009.1"/>
</dbReference>
<dbReference type="PANTHER" id="PTHR30332:SF24">
    <property type="entry name" value="SECRETIN GSPD-RELATED"/>
    <property type="match status" value="1"/>
</dbReference>
<dbReference type="InterPro" id="IPR011514">
    <property type="entry name" value="Secretin_N_2"/>
</dbReference>
<proteinExistence type="predicted"/>
<evidence type="ECO:0000256" key="3">
    <source>
        <dbReference type="ARBA" id="ARBA00023136"/>
    </source>
</evidence>
<comment type="caution">
    <text evidence="7">The sequence shown here is derived from an EMBL/GenBank/DDBJ whole genome shotgun (WGS) entry which is preliminary data.</text>
</comment>
<dbReference type="InterPro" id="IPR001775">
    <property type="entry name" value="GspD/PilQ"/>
</dbReference>
<keyword evidence="3" id="KW-0472">Membrane</keyword>
<evidence type="ECO:0000259" key="5">
    <source>
        <dbReference type="Pfam" id="PF00263"/>
    </source>
</evidence>
<accession>A0A840RLF3</accession>
<evidence type="ECO:0000256" key="1">
    <source>
        <dbReference type="ARBA" id="ARBA00004370"/>
    </source>
</evidence>
<gene>
    <name evidence="7" type="ORF">HNQ50_003870</name>
</gene>
<sequence length="597" mass="63872">MRKTAKFTFLLVLSLFAVGCASEVGQVSLPVGHLNGSLPPIAVAPPSPAVVSAPRPLAPKPPLYSVVAYKLPVASLLFTLARDAKVNVDVSPQLTGEVSLNAHDQTLPQILERISRQVPLYWFMTDGVLTVMPDQPVWRTYQVDYFNLSRRVKSSVSLATSVGPTGGVTGTAERNANSSTTDVLTSADNTFWERLETQLRAMVHAVSPGVSRPQTLTPGMLAAAAADAAVSRGNSGLEAAERLSRIEKNLADAGRAGGPAVSSNPAPAPEPGNQVLIHPETGVISVFASAAEQRQVADYLTALKSSAGRQVLIEATIVEVLLSDHYQAGIDWGWLAATDRGWRLAQQVTASNLVDAPLALLGYSSQSFNLTVKLLEQFGRTRVLSSPKIVALNNQPAVMKVVDEQVYFTLEQIEEQNGDGVVTQRRYQSQLHTVPVGLVMQVLTQISGSGEISLNVRPTITNIRGWVDDPAVALLSRDADKPVVSQVPVLQVREFDATLHVPSGQLAILGGLIQDVRSDNRTGVPGLSRLPGVGDLFSYRDDTARRVELVIFLRPRVLDNSPDILTGAGVQVPDAHFFDASVGQDLSAWHSGQVSAP</sequence>
<feature type="chain" id="PRO_5032828687" evidence="4">
    <location>
        <begin position="22"/>
        <end position="597"/>
    </location>
</feature>
<evidence type="ECO:0000259" key="6">
    <source>
        <dbReference type="Pfam" id="PF07655"/>
    </source>
</evidence>
<organism evidence="7 8">
    <name type="scientific">Silvimonas terrae</name>
    <dbReference type="NCBI Taxonomy" id="300266"/>
    <lineage>
        <taxon>Bacteria</taxon>
        <taxon>Pseudomonadati</taxon>
        <taxon>Pseudomonadota</taxon>
        <taxon>Betaproteobacteria</taxon>
        <taxon>Neisseriales</taxon>
        <taxon>Chitinibacteraceae</taxon>
        <taxon>Silvimonas</taxon>
    </lineage>
</organism>
<dbReference type="GO" id="GO:0009297">
    <property type="term" value="P:pilus assembly"/>
    <property type="evidence" value="ECO:0007669"/>
    <property type="project" value="InterPro"/>
</dbReference>
<dbReference type="Proteomes" id="UP000543030">
    <property type="component" value="Unassembled WGS sequence"/>
</dbReference>
<name>A0A840RLF3_9NEIS</name>
<dbReference type="GO" id="GO:0015627">
    <property type="term" value="C:type II protein secretion system complex"/>
    <property type="evidence" value="ECO:0007669"/>
    <property type="project" value="TreeGrafter"/>
</dbReference>
<reference evidence="7 8" key="1">
    <citation type="submission" date="2020-08" db="EMBL/GenBank/DDBJ databases">
        <title>Genomic Encyclopedia of Type Strains, Phase IV (KMG-IV): sequencing the most valuable type-strain genomes for metagenomic binning, comparative biology and taxonomic classification.</title>
        <authorList>
            <person name="Goeker M."/>
        </authorList>
    </citation>
    <scope>NUCLEOTIDE SEQUENCE [LARGE SCALE GENOMIC DNA]</scope>
    <source>
        <strain evidence="7 8">DSM 18233</strain>
    </source>
</reference>
<evidence type="ECO:0000256" key="2">
    <source>
        <dbReference type="ARBA" id="ARBA00022729"/>
    </source>
</evidence>
<dbReference type="PRINTS" id="PR00811">
    <property type="entry name" value="BCTERIALGSPD"/>
</dbReference>
<dbReference type="InterPro" id="IPR050810">
    <property type="entry name" value="Bact_Secretion_Sys_Channel"/>
</dbReference>
<dbReference type="EMBL" id="JACHHN010000009">
    <property type="protein sequence ID" value="MBB5193116.1"/>
    <property type="molecule type" value="Genomic_DNA"/>
</dbReference>
<dbReference type="GO" id="GO:0019867">
    <property type="term" value="C:outer membrane"/>
    <property type="evidence" value="ECO:0007669"/>
    <property type="project" value="InterPro"/>
</dbReference>
<evidence type="ECO:0000313" key="7">
    <source>
        <dbReference type="EMBL" id="MBB5193116.1"/>
    </source>
</evidence>
<dbReference type="InterPro" id="IPR004846">
    <property type="entry name" value="T2SS/T3SS_dom"/>
</dbReference>
<keyword evidence="8" id="KW-1185">Reference proteome</keyword>
<dbReference type="GO" id="GO:0009306">
    <property type="term" value="P:protein secretion"/>
    <property type="evidence" value="ECO:0007669"/>
    <property type="project" value="InterPro"/>
</dbReference>
<evidence type="ECO:0000256" key="4">
    <source>
        <dbReference type="SAM" id="SignalP"/>
    </source>
</evidence>
<keyword evidence="2 4" id="KW-0732">Signal</keyword>
<dbReference type="Pfam" id="PF00263">
    <property type="entry name" value="Secretin"/>
    <property type="match status" value="1"/>
</dbReference>
<feature type="domain" description="Secretin N-terminal" evidence="6">
    <location>
        <begin position="139"/>
        <end position="207"/>
    </location>
</feature>
<feature type="domain" description="Type II/III secretion system secretin-like" evidence="5">
    <location>
        <begin position="375"/>
        <end position="558"/>
    </location>
</feature>
<dbReference type="Pfam" id="PF07655">
    <property type="entry name" value="Secretin_N_2"/>
    <property type="match status" value="1"/>
</dbReference>
<evidence type="ECO:0000313" key="8">
    <source>
        <dbReference type="Proteomes" id="UP000543030"/>
    </source>
</evidence>
<protein>
    <submittedName>
        <fullName evidence="7">General secretion pathway protein D</fullName>
    </submittedName>
</protein>
<dbReference type="PANTHER" id="PTHR30332">
    <property type="entry name" value="PROBABLE GENERAL SECRETION PATHWAY PROTEIN D"/>
    <property type="match status" value="1"/>
</dbReference>
<dbReference type="PROSITE" id="PS51257">
    <property type="entry name" value="PROKAR_LIPOPROTEIN"/>
    <property type="match status" value="1"/>
</dbReference>
<feature type="signal peptide" evidence="4">
    <location>
        <begin position="1"/>
        <end position="21"/>
    </location>
</feature>
<dbReference type="Gene3D" id="3.55.50.30">
    <property type="match status" value="1"/>
</dbReference>
<comment type="subcellular location">
    <subcellularLocation>
        <location evidence="1">Membrane</location>
    </subcellularLocation>
</comment>
<dbReference type="AlphaFoldDB" id="A0A840RLF3"/>